<dbReference type="InterPro" id="IPR017853">
    <property type="entry name" value="GH"/>
</dbReference>
<dbReference type="PANTHER" id="PTHR31297">
    <property type="entry name" value="GLUCAN ENDO-1,6-BETA-GLUCOSIDASE B"/>
    <property type="match status" value="1"/>
</dbReference>
<evidence type="ECO:0000256" key="5">
    <source>
        <dbReference type="SAM" id="MobiDB-lite"/>
    </source>
</evidence>
<dbReference type="RefSeq" id="WP_265790831.1">
    <property type="nucleotide sequence ID" value="NZ_BAABRS010000003.1"/>
</dbReference>
<keyword evidence="1" id="KW-0732">Signal</keyword>
<evidence type="ECO:0000256" key="4">
    <source>
        <dbReference type="RuleBase" id="RU361153"/>
    </source>
</evidence>
<dbReference type="PROSITE" id="PS00659">
    <property type="entry name" value="GLYCOSYL_HYDROL_F5"/>
    <property type="match status" value="1"/>
</dbReference>
<name>A0ABT3Q152_9BACT</name>
<evidence type="ECO:0000256" key="2">
    <source>
        <dbReference type="ARBA" id="ARBA00022801"/>
    </source>
</evidence>
<keyword evidence="2 4" id="KW-0378">Hydrolase</keyword>
<feature type="region of interest" description="Disordered" evidence="5">
    <location>
        <begin position="1"/>
        <end position="24"/>
    </location>
</feature>
<keyword evidence="8" id="KW-1185">Reference proteome</keyword>
<comment type="caution">
    <text evidence="7">The sequence shown here is derived from an EMBL/GenBank/DDBJ whole genome shotgun (WGS) entry which is preliminary data.</text>
</comment>
<evidence type="ECO:0000313" key="8">
    <source>
        <dbReference type="Proteomes" id="UP001207337"/>
    </source>
</evidence>
<protein>
    <submittedName>
        <fullName evidence="7">Glycoside hydrolase family 5 protein</fullName>
    </submittedName>
</protein>
<feature type="domain" description="Glycoside hydrolase family 5" evidence="6">
    <location>
        <begin position="48"/>
        <end position="314"/>
    </location>
</feature>
<dbReference type="Pfam" id="PF00150">
    <property type="entry name" value="Cellulase"/>
    <property type="match status" value="1"/>
</dbReference>
<evidence type="ECO:0000259" key="6">
    <source>
        <dbReference type="Pfam" id="PF00150"/>
    </source>
</evidence>
<feature type="compositionally biased region" description="Polar residues" evidence="5">
    <location>
        <begin position="1"/>
        <end position="13"/>
    </location>
</feature>
<organism evidence="7 8">
    <name type="scientific">Fodinibius salicampi</name>
    <dbReference type="NCBI Taxonomy" id="1920655"/>
    <lineage>
        <taxon>Bacteria</taxon>
        <taxon>Pseudomonadati</taxon>
        <taxon>Balneolota</taxon>
        <taxon>Balneolia</taxon>
        <taxon>Balneolales</taxon>
        <taxon>Balneolaceae</taxon>
        <taxon>Fodinibius</taxon>
    </lineage>
</organism>
<dbReference type="InterPro" id="IPR050386">
    <property type="entry name" value="Glycosyl_hydrolase_5"/>
</dbReference>
<dbReference type="Gene3D" id="3.20.20.80">
    <property type="entry name" value="Glycosidases"/>
    <property type="match status" value="1"/>
</dbReference>
<keyword evidence="3 4" id="KW-0326">Glycosidase</keyword>
<dbReference type="InterPro" id="IPR001547">
    <property type="entry name" value="Glyco_hydro_5"/>
</dbReference>
<evidence type="ECO:0000256" key="1">
    <source>
        <dbReference type="ARBA" id="ARBA00022729"/>
    </source>
</evidence>
<dbReference type="EMBL" id="JAJNDC010000003">
    <property type="protein sequence ID" value="MCW9713843.1"/>
    <property type="molecule type" value="Genomic_DNA"/>
</dbReference>
<dbReference type="GO" id="GO:0016787">
    <property type="term" value="F:hydrolase activity"/>
    <property type="evidence" value="ECO:0007669"/>
    <property type="project" value="UniProtKB-KW"/>
</dbReference>
<dbReference type="PANTHER" id="PTHR31297:SF17">
    <property type="entry name" value="ENDOGLUCANASE"/>
    <property type="match status" value="1"/>
</dbReference>
<reference evidence="7 8" key="1">
    <citation type="submission" date="2021-11" db="EMBL/GenBank/DDBJ databases">
        <title>Aliifidinibius sp. nov., a new bacterium isolated from saline soil.</title>
        <authorList>
            <person name="Galisteo C."/>
            <person name="De La Haba R."/>
            <person name="Sanchez-Porro C."/>
            <person name="Ventosa A."/>
        </authorList>
    </citation>
    <scope>NUCLEOTIDE SEQUENCE [LARGE SCALE GENOMIC DNA]</scope>
    <source>
        <strain evidence="7 8">KACC 190600</strain>
    </source>
</reference>
<evidence type="ECO:0000313" key="7">
    <source>
        <dbReference type="EMBL" id="MCW9713843.1"/>
    </source>
</evidence>
<dbReference type="InterPro" id="IPR018087">
    <property type="entry name" value="Glyco_hydro_5_CS"/>
</dbReference>
<dbReference type="Proteomes" id="UP001207337">
    <property type="component" value="Unassembled WGS sequence"/>
</dbReference>
<dbReference type="SUPFAM" id="SSF51445">
    <property type="entry name" value="(Trans)glycosidases"/>
    <property type="match status" value="1"/>
</dbReference>
<proteinExistence type="inferred from homology"/>
<sequence length="343" mass="39783">MNNRNTIDSTENDYSPPENPAEAFNPFELNQKLGKGINLGNALEAPSEGEWGMVIEEEYIELIRKAGFDAVRIPIRWNAHAQSTEPYTIDPDFFERVDEVVNWAMDRDLLVMINIHHYNALMEQPEEHRERFISLWKQIGDHYKKFPNTLLFEVLNEPHDNLGPDRWNVYLQDALEAIRLTNPNRTIVIGTAPWGGTGGLEDLSLPAEDQNIIVTVHNYNPFQFTHQGAEWVGEGEEADEWIGTTWTGTEEQKAELDKEFDRVEKWAEEHDRPIHMGEFGAYSEAPKESREIWTAYMRRSAEKRGFSWVYWEFGAGFGIYDRDNNQWREGLLEALIPNSPELQ</sequence>
<gene>
    <name evidence="7" type="ORF">LQ318_13100</name>
</gene>
<evidence type="ECO:0000256" key="3">
    <source>
        <dbReference type="ARBA" id="ARBA00023295"/>
    </source>
</evidence>
<accession>A0ABT3Q152</accession>
<comment type="similarity">
    <text evidence="4">Belongs to the glycosyl hydrolase 5 (cellulase A) family.</text>
</comment>